<gene>
    <name evidence="2" type="ORF">ATY40_BA7503147</name>
</gene>
<dbReference type="Proteomes" id="UP000094565">
    <property type="component" value="Chromosome 2"/>
</dbReference>
<dbReference type="PANTHER" id="PTHR39615">
    <property type="entry name" value="YALI0E17897P"/>
    <property type="match status" value="1"/>
</dbReference>
<feature type="region of interest" description="Disordered" evidence="1">
    <location>
        <begin position="1"/>
        <end position="55"/>
    </location>
</feature>
<protein>
    <submittedName>
        <fullName evidence="2">BA75_03147T0</fullName>
    </submittedName>
</protein>
<dbReference type="EMBL" id="CP014585">
    <property type="protein sequence ID" value="ANZ76031.1"/>
    <property type="molecule type" value="Genomic_DNA"/>
</dbReference>
<feature type="region of interest" description="Disordered" evidence="1">
    <location>
        <begin position="83"/>
        <end position="143"/>
    </location>
</feature>
<sequence>MSLNQIGGQYSPQTPTAAFSSLYPNTASSLSSSVSSNSSASTSSSRARFNASRAFDQEDDMEFCPEIGFYPPSTYSKFNPYTSSTFSPTSSPTEKIATAPASLARPKTRSALPGSSGARTNKPLEIVNPVTGLRVASPSTGAK</sequence>
<name>A0A1B2JDJ7_PICPA</name>
<dbReference type="AlphaFoldDB" id="A0A1B2JDJ7"/>
<dbReference type="OrthoDB" id="5408025at2759"/>
<organism evidence="2 3">
    <name type="scientific">Komagataella pastoris</name>
    <name type="common">Yeast</name>
    <name type="synonym">Pichia pastoris</name>
    <dbReference type="NCBI Taxonomy" id="4922"/>
    <lineage>
        <taxon>Eukaryota</taxon>
        <taxon>Fungi</taxon>
        <taxon>Dikarya</taxon>
        <taxon>Ascomycota</taxon>
        <taxon>Saccharomycotina</taxon>
        <taxon>Pichiomycetes</taxon>
        <taxon>Pichiales</taxon>
        <taxon>Pichiaceae</taxon>
        <taxon>Komagataella</taxon>
    </lineage>
</organism>
<proteinExistence type="predicted"/>
<dbReference type="InterPro" id="IPR027915">
    <property type="entry name" value="DUF4452"/>
</dbReference>
<evidence type="ECO:0000256" key="1">
    <source>
        <dbReference type="SAM" id="MobiDB-lite"/>
    </source>
</evidence>
<accession>A0A1B2JDJ7</accession>
<feature type="compositionally biased region" description="Polar residues" evidence="1">
    <location>
        <begin position="1"/>
        <end position="24"/>
    </location>
</feature>
<reference evidence="2 3" key="1">
    <citation type="submission" date="2016-02" db="EMBL/GenBank/DDBJ databases">
        <title>Comparative genomic and transcriptomic foundation for Pichia pastoris.</title>
        <authorList>
            <person name="Love K.R."/>
            <person name="Shah K.A."/>
            <person name="Whittaker C.A."/>
            <person name="Wu J."/>
            <person name="Bartlett M.C."/>
            <person name="Ma D."/>
            <person name="Leeson R.L."/>
            <person name="Priest M."/>
            <person name="Young S.K."/>
            <person name="Love J.C."/>
        </authorList>
    </citation>
    <scope>NUCLEOTIDE SEQUENCE [LARGE SCALE GENOMIC DNA]</scope>
    <source>
        <strain evidence="2 3">ATCC 28485</strain>
    </source>
</reference>
<keyword evidence="3" id="KW-1185">Reference proteome</keyword>
<evidence type="ECO:0000313" key="3">
    <source>
        <dbReference type="Proteomes" id="UP000094565"/>
    </source>
</evidence>
<evidence type="ECO:0000313" key="2">
    <source>
        <dbReference type="EMBL" id="ANZ76031.1"/>
    </source>
</evidence>
<feature type="compositionally biased region" description="Low complexity" evidence="1">
    <location>
        <begin position="83"/>
        <end position="93"/>
    </location>
</feature>
<feature type="compositionally biased region" description="Low complexity" evidence="1">
    <location>
        <begin position="25"/>
        <end position="54"/>
    </location>
</feature>
<dbReference type="PANTHER" id="PTHR39615:SF1">
    <property type="entry name" value="YALI0E17897P"/>
    <property type="match status" value="1"/>
</dbReference>